<evidence type="ECO:0000313" key="2">
    <source>
        <dbReference type="Proteomes" id="UP001597459"/>
    </source>
</evidence>
<organism evidence="1 2">
    <name type="scientific">Aquimarina hainanensis</name>
    <dbReference type="NCBI Taxonomy" id="1578017"/>
    <lineage>
        <taxon>Bacteria</taxon>
        <taxon>Pseudomonadati</taxon>
        <taxon>Bacteroidota</taxon>
        <taxon>Flavobacteriia</taxon>
        <taxon>Flavobacteriales</taxon>
        <taxon>Flavobacteriaceae</taxon>
        <taxon>Aquimarina</taxon>
    </lineage>
</organism>
<gene>
    <name evidence="1" type="ORF">ACFSTE_22545</name>
</gene>
<evidence type="ECO:0000313" key="1">
    <source>
        <dbReference type="EMBL" id="MFD2593635.1"/>
    </source>
</evidence>
<sequence>MNKLIPIDKRESKLLEFGAPKSFIENIGKISELKFRVEKVDGAYFYFPTITNYEILSGLNIIPIYDEGESFRVFGYNETIQKIFHFELENDEIYTDYGTNWNLLLLDIMFQYFNDDIENGLDIVKFKTVGEKLGFDKSETLYKLLNIPVEEYNEKYNEIDSWRNELAKKLKIL</sequence>
<keyword evidence="2" id="KW-1185">Reference proteome</keyword>
<protein>
    <recommendedName>
        <fullName evidence="3">DUF402 domain-containing protein</fullName>
    </recommendedName>
</protein>
<accession>A0ABW5NDT0</accession>
<dbReference type="Proteomes" id="UP001597459">
    <property type="component" value="Unassembled WGS sequence"/>
</dbReference>
<reference evidence="2" key="1">
    <citation type="journal article" date="2019" name="Int. J. Syst. Evol. Microbiol.">
        <title>The Global Catalogue of Microorganisms (GCM) 10K type strain sequencing project: providing services to taxonomists for standard genome sequencing and annotation.</title>
        <authorList>
            <consortium name="The Broad Institute Genomics Platform"/>
            <consortium name="The Broad Institute Genome Sequencing Center for Infectious Disease"/>
            <person name="Wu L."/>
            <person name="Ma J."/>
        </authorList>
    </citation>
    <scope>NUCLEOTIDE SEQUENCE [LARGE SCALE GENOMIC DNA]</scope>
    <source>
        <strain evidence="2">KCTC 42423</strain>
    </source>
</reference>
<dbReference type="EMBL" id="JBHULX010000048">
    <property type="protein sequence ID" value="MFD2593635.1"/>
    <property type="molecule type" value="Genomic_DNA"/>
</dbReference>
<dbReference type="RefSeq" id="WP_378298411.1">
    <property type="nucleotide sequence ID" value="NZ_JBHULX010000048.1"/>
</dbReference>
<name>A0ABW5NDT0_9FLAO</name>
<evidence type="ECO:0008006" key="3">
    <source>
        <dbReference type="Google" id="ProtNLM"/>
    </source>
</evidence>
<proteinExistence type="predicted"/>
<comment type="caution">
    <text evidence="1">The sequence shown here is derived from an EMBL/GenBank/DDBJ whole genome shotgun (WGS) entry which is preliminary data.</text>
</comment>